<reference evidence="2" key="1">
    <citation type="submission" date="2017-09" db="EMBL/GenBank/DDBJ databases">
        <title>Depth-based differentiation of microbial function through sediment-hosted aquifers and enrichment of novel symbionts in the deep terrestrial subsurface.</title>
        <authorList>
            <person name="Probst A.J."/>
            <person name="Ladd B."/>
            <person name="Jarett J.K."/>
            <person name="Geller-Mcgrath D.E."/>
            <person name="Sieber C.M.K."/>
            <person name="Emerson J.B."/>
            <person name="Anantharaman K."/>
            <person name="Thomas B.C."/>
            <person name="Malmstrom R."/>
            <person name="Stieglmeier M."/>
            <person name="Klingl A."/>
            <person name="Woyke T."/>
            <person name="Ryan C.M."/>
            <person name="Banfield J.F."/>
        </authorList>
    </citation>
    <scope>NUCLEOTIDE SEQUENCE [LARGE SCALE GENOMIC DNA]</scope>
</reference>
<organism evidence="1 2">
    <name type="scientific">Candidatus Nealsonbacteria bacterium CG08_land_8_20_14_0_20_36_22</name>
    <dbReference type="NCBI Taxonomy" id="1974704"/>
    <lineage>
        <taxon>Bacteria</taxon>
        <taxon>Candidatus Nealsoniibacteriota</taxon>
    </lineage>
</organism>
<comment type="caution">
    <text evidence="1">The sequence shown here is derived from an EMBL/GenBank/DDBJ whole genome shotgun (WGS) entry which is preliminary data.</text>
</comment>
<dbReference type="Proteomes" id="UP000231472">
    <property type="component" value="Unassembled WGS sequence"/>
</dbReference>
<proteinExistence type="predicted"/>
<protein>
    <submittedName>
        <fullName evidence="1">Uncharacterized protein</fullName>
    </submittedName>
</protein>
<evidence type="ECO:0000313" key="2">
    <source>
        <dbReference type="Proteomes" id="UP000231472"/>
    </source>
</evidence>
<accession>A0A2H0YNJ2</accession>
<gene>
    <name evidence="1" type="ORF">COT32_02165</name>
</gene>
<dbReference type="AlphaFoldDB" id="A0A2H0YNJ2"/>
<evidence type="ECO:0000313" key="1">
    <source>
        <dbReference type="EMBL" id="PIS39996.1"/>
    </source>
</evidence>
<name>A0A2H0YNJ2_9BACT</name>
<sequence length="63" mass="7570">MLRLPLLRVRNLVTPANYRVIAGIKSRQKIVLAYFIELGRFLFYTIARKYLLAEKFFIVLIYY</sequence>
<dbReference type="EMBL" id="PEYC01000042">
    <property type="protein sequence ID" value="PIS39996.1"/>
    <property type="molecule type" value="Genomic_DNA"/>
</dbReference>